<evidence type="ECO:0000256" key="4">
    <source>
        <dbReference type="ARBA" id="ARBA00022989"/>
    </source>
</evidence>
<evidence type="ECO:0000313" key="10">
    <source>
        <dbReference type="Proteomes" id="UP001497392"/>
    </source>
</evidence>
<evidence type="ECO:0000256" key="6">
    <source>
        <dbReference type="ARBA" id="ARBA00023136"/>
    </source>
</evidence>
<evidence type="ECO:0000259" key="8">
    <source>
        <dbReference type="PROSITE" id="PS50076"/>
    </source>
</evidence>
<organism evidence="9 10">
    <name type="scientific">Coccomyxa viridis</name>
    <dbReference type="NCBI Taxonomy" id="1274662"/>
    <lineage>
        <taxon>Eukaryota</taxon>
        <taxon>Viridiplantae</taxon>
        <taxon>Chlorophyta</taxon>
        <taxon>core chlorophytes</taxon>
        <taxon>Trebouxiophyceae</taxon>
        <taxon>Trebouxiophyceae incertae sedis</taxon>
        <taxon>Coccomyxaceae</taxon>
        <taxon>Coccomyxa</taxon>
    </lineage>
</organism>
<dbReference type="PANTHER" id="PTHR12763">
    <property type="match status" value="1"/>
</dbReference>
<keyword evidence="6" id="KW-0472">Membrane</keyword>
<name>A0ABP1FJE1_9CHLO</name>
<proteinExistence type="inferred from homology"/>
<protein>
    <submittedName>
        <fullName evidence="9">G278 protein</fullName>
    </submittedName>
</protein>
<dbReference type="Gene3D" id="1.10.287.110">
    <property type="entry name" value="DnaJ domain"/>
    <property type="match status" value="1"/>
</dbReference>
<comment type="caution">
    <text evidence="9">The sequence shown here is derived from an EMBL/GenBank/DDBJ whole genome shotgun (WGS) entry which is preliminary data.</text>
</comment>
<keyword evidence="5" id="KW-0496">Mitochondrion</keyword>
<dbReference type="CDD" id="cd06257">
    <property type="entry name" value="DnaJ"/>
    <property type="match status" value="1"/>
</dbReference>
<accession>A0ABP1FJE1</accession>
<evidence type="ECO:0000256" key="3">
    <source>
        <dbReference type="ARBA" id="ARBA00022792"/>
    </source>
</evidence>
<evidence type="ECO:0000313" key="9">
    <source>
        <dbReference type="EMBL" id="CAL5218584.1"/>
    </source>
</evidence>
<keyword evidence="3" id="KW-0999">Mitochondrion inner membrane</keyword>
<evidence type="ECO:0000256" key="7">
    <source>
        <dbReference type="ARBA" id="ARBA00038105"/>
    </source>
</evidence>
<reference evidence="9 10" key="1">
    <citation type="submission" date="2024-06" db="EMBL/GenBank/DDBJ databases">
        <authorList>
            <person name="Kraege A."/>
            <person name="Thomma B."/>
        </authorList>
    </citation>
    <scope>NUCLEOTIDE SEQUENCE [LARGE SCALE GENOMIC DNA]</scope>
</reference>
<gene>
    <name evidence="9" type="primary">g278</name>
    <name evidence="9" type="ORF">VP750_LOCUS243</name>
</gene>
<dbReference type="EMBL" id="CAXHTA020000001">
    <property type="protein sequence ID" value="CAL5218584.1"/>
    <property type="molecule type" value="Genomic_DNA"/>
</dbReference>
<evidence type="ECO:0000256" key="2">
    <source>
        <dbReference type="ARBA" id="ARBA00022692"/>
    </source>
</evidence>
<keyword evidence="4" id="KW-1133">Transmembrane helix</keyword>
<dbReference type="PROSITE" id="PS50076">
    <property type="entry name" value="DNAJ_2"/>
    <property type="match status" value="1"/>
</dbReference>
<keyword evidence="2" id="KW-0812">Transmembrane</keyword>
<dbReference type="InterPro" id="IPR001623">
    <property type="entry name" value="DnaJ_domain"/>
</dbReference>
<dbReference type="SMART" id="SM00271">
    <property type="entry name" value="DnaJ"/>
    <property type="match status" value="1"/>
</dbReference>
<keyword evidence="10" id="KW-1185">Reference proteome</keyword>
<evidence type="ECO:0000256" key="1">
    <source>
        <dbReference type="ARBA" id="ARBA00004434"/>
    </source>
</evidence>
<comment type="similarity">
    <text evidence="7">Belongs to the TIM14 family.</text>
</comment>
<dbReference type="Proteomes" id="UP001497392">
    <property type="component" value="Unassembled WGS sequence"/>
</dbReference>
<dbReference type="SUPFAM" id="SSF46565">
    <property type="entry name" value="Chaperone J-domain"/>
    <property type="match status" value="1"/>
</dbReference>
<sequence>MASAVVAGLAVGAAAYAGKAAIEIFTRYRSAPRLRQFYKGGFLPEMTKREAAQILGQRESAGEERIREAHLRIMKANHPDLGGSSYIAEKVNEAKDMLLGKNKRTSHF</sequence>
<dbReference type="PANTHER" id="PTHR12763:SF28">
    <property type="entry name" value="GEO10507P1-RELATED"/>
    <property type="match status" value="1"/>
</dbReference>
<comment type="subcellular location">
    <subcellularLocation>
        <location evidence="1">Mitochondrion inner membrane</location>
        <topology evidence="1">Single-pass membrane protein</topology>
    </subcellularLocation>
</comment>
<evidence type="ECO:0000256" key="5">
    <source>
        <dbReference type="ARBA" id="ARBA00023128"/>
    </source>
</evidence>
<dbReference type="InterPro" id="IPR036869">
    <property type="entry name" value="J_dom_sf"/>
</dbReference>
<feature type="domain" description="J" evidence="8">
    <location>
        <begin position="50"/>
        <end position="108"/>
    </location>
</feature>